<evidence type="ECO:0000313" key="4">
    <source>
        <dbReference type="Proteomes" id="UP001215280"/>
    </source>
</evidence>
<accession>A0AAD7NX97</accession>
<gene>
    <name evidence="3" type="ORF">DFH07DRAFT_1033562</name>
</gene>
<protein>
    <recommendedName>
        <fullName evidence="2">Polysaccharide lyase 14 domain-containing protein</fullName>
    </recommendedName>
</protein>
<feature type="chain" id="PRO_5041913663" description="Polysaccharide lyase 14 domain-containing protein" evidence="1">
    <location>
        <begin position="22"/>
        <end position="554"/>
    </location>
</feature>
<dbReference type="Pfam" id="PF21294">
    <property type="entry name" value="Polysacc_lyase_14"/>
    <property type="match status" value="1"/>
</dbReference>
<name>A0AAD7NX97_9AGAR</name>
<dbReference type="AlphaFoldDB" id="A0AAD7NX97"/>
<dbReference type="EMBL" id="JARJLG010000008">
    <property type="protein sequence ID" value="KAJ7778763.1"/>
    <property type="molecule type" value="Genomic_DNA"/>
</dbReference>
<keyword evidence="1" id="KW-0732">Signal</keyword>
<feature type="signal peptide" evidence="1">
    <location>
        <begin position="1"/>
        <end position="21"/>
    </location>
</feature>
<evidence type="ECO:0000259" key="2">
    <source>
        <dbReference type="Pfam" id="PF21294"/>
    </source>
</evidence>
<dbReference type="PANTHER" id="PTHR40124">
    <property type="match status" value="1"/>
</dbReference>
<dbReference type="InterPro" id="IPR048958">
    <property type="entry name" value="Polysacc_lyase_14"/>
</dbReference>
<sequence>MTLVALLSACALSLLCGLVLSIPLPIDHSTASLVLSAVCTVLPVTQDCASVRAREDGLDFAPDQIITDILPLDQISLFLYPSDDPSQSPVSLVTETLTDTELVTDSPTTITVSAAPSTVSDIVTVFISTSPPPPSSTRTAPKPSGAKAAWAAPAQMTDLSAFNITAFPGGQQNLQLVDGIPASASASASASPSSLLDALPFPVLQPAPAPSPSAYTAWDNASTVLQLRYPADSANPAAKPQGGAEFYAAPQDIEKAQIVELCYSVFFPRDFDWVKGGKLPGLYAGRMACSGGDAALDCFSTRLMWRPKGAGELYLYAPKDKQTAALCADPRSVCDAAYGFSVGRGSFFWRAGGWTTVCQTVRLNTPGKQDGGFELYVNGVLTINRTDIFYRDIPPANAPAKPPPPKSTSTTLADGVGGILDPLVGILDRRTAVPRDARPFLLPMPTGAGGLILATDAREWVVQLAPAPANAGASAVTTTASGGDIATTATRTVSTTVIVYPTLVPGSEQAAPRTTPVDMIGIFFSTFFGGHGATYVTPREQFVWFKDFALVFVS</sequence>
<dbReference type="Gene3D" id="2.60.120.200">
    <property type="match status" value="2"/>
</dbReference>
<feature type="domain" description="Polysaccharide lyase 14" evidence="2">
    <location>
        <begin position="220"/>
        <end position="393"/>
    </location>
</feature>
<dbReference type="Proteomes" id="UP001215280">
    <property type="component" value="Unassembled WGS sequence"/>
</dbReference>
<keyword evidence="4" id="KW-1185">Reference proteome</keyword>
<evidence type="ECO:0000256" key="1">
    <source>
        <dbReference type="SAM" id="SignalP"/>
    </source>
</evidence>
<organism evidence="3 4">
    <name type="scientific">Mycena maculata</name>
    <dbReference type="NCBI Taxonomy" id="230809"/>
    <lineage>
        <taxon>Eukaryota</taxon>
        <taxon>Fungi</taxon>
        <taxon>Dikarya</taxon>
        <taxon>Basidiomycota</taxon>
        <taxon>Agaricomycotina</taxon>
        <taxon>Agaricomycetes</taxon>
        <taxon>Agaricomycetidae</taxon>
        <taxon>Agaricales</taxon>
        <taxon>Marasmiineae</taxon>
        <taxon>Mycenaceae</taxon>
        <taxon>Mycena</taxon>
    </lineage>
</organism>
<dbReference type="PANTHER" id="PTHR40124:SF1">
    <property type="entry name" value="DISAGGREGATASE RELATED REPEAT PROTEIN"/>
    <property type="match status" value="1"/>
</dbReference>
<proteinExistence type="predicted"/>
<evidence type="ECO:0000313" key="3">
    <source>
        <dbReference type="EMBL" id="KAJ7778763.1"/>
    </source>
</evidence>
<reference evidence="3" key="1">
    <citation type="submission" date="2023-03" db="EMBL/GenBank/DDBJ databases">
        <title>Massive genome expansion in bonnet fungi (Mycena s.s.) driven by repeated elements and novel gene families across ecological guilds.</title>
        <authorList>
            <consortium name="Lawrence Berkeley National Laboratory"/>
            <person name="Harder C.B."/>
            <person name="Miyauchi S."/>
            <person name="Viragh M."/>
            <person name="Kuo A."/>
            <person name="Thoen E."/>
            <person name="Andreopoulos B."/>
            <person name="Lu D."/>
            <person name="Skrede I."/>
            <person name="Drula E."/>
            <person name="Henrissat B."/>
            <person name="Morin E."/>
            <person name="Kohler A."/>
            <person name="Barry K."/>
            <person name="LaButti K."/>
            <person name="Morin E."/>
            <person name="Salamov A."/>
            <person name="Lipzen A."/>
            <person name="Mereny Z."/>
            <person name="Hegedus B."/>
            <person name="Baldrian P."/>
            <person name="Stursova M."/>
            <person name="Weitz H."/>
            <person name="Taylor A."/>
            <person name="Grigoriev I.V."/>
            <person name="Nagy L.G."/>
            <person name="Martin F."/>
            <person name="Kauserud H."/>
        </authorList>
    </citation>
    <scope>NUCLEOTIDE SEQUENCE</scope>
    <source>
        <strain evidence="3">CBHHK188m</strain>
    </source>
</reference>
<comment type="caution">
    <text evidence="3">The sequence shown here is derived from an EMBL/GenBank/DDBJ whole genome shotgun (WGS) entry which is preliminary data.</text>
</comment>